<evidence type="ECO:0000256" key="2">
    <source>
        <dbReference type="ARBA" id="ARBA00022478"/>
    </source>
</evidence>
<dbReference type="PRINTS" id="PR00045">
    <property type="entry name" value="SIGMA54FCT"/>
</dbReference>
<evidence type="ECO:0000256" key="9">
    <source>
        <dbReference type="SAM" id="MobiDB-lite"/>
    </source>
</evidence>
<dbReference type="InterPro" id="IPR038709">
    <property type="entry name" value="RpoN_core-bd_sf"/>
</dbReference>
<dbReference type="Proteomes" id="UP000030130">
    <property type="component" value="Unassembled WGS sequence"/>
</dbReference>
<dbReference type="Pfam" id="PF04552">
    <property type="entry name" value="Sigma54_DBD"/>
    <property type="match status" value="1"/>
</dbReference>
<dbReference type="PROSITE" id="PS00718">
    <property type="entry name" value="SIGMA54_2"/>
    <property type="match status" value="1"/>
</dbReference>
<dbReference type="Gene3D" id="1.10.10.1330">
    <property type="entry name" value="RNA polymerase sigma-54 factor, core-binding domain"/>
    <property type="match status" value="1"/>
</dbReference>
<dbReference type="Pfam" id="PF04963">
    <property type="entry name" value="Sigma54_CBD"/>
    <property type="match status" value="1"/>
</dbReference>
<evidence type="ECO:0000256" key="6">
    <source>
        <dbReference type="ARBA" id="ARBA00023082"/>
    </source>
</evidence>
<dbReference type="GO" id="GO:0006352">
    <property type="term" value="P:DNA-templated transcription initiation"/>
    <property type="evidence" value="ECO:0007669"/>
    <property type="project" value="InterPro"/>
</dbReference>
<evidence type="ECO:0000256" key="5">
    <source>
        <dbReference type="ARBA" id="ARBA00023015"/>
    </source>
</evidence>
<comment type="caution">
    <text evidence="12">The sequence shown here is derived from an EMBL/GenBank/DDBJ whole genome shotgun (WGS) entry which is preliminary data.</text>
</comment>
<keyword evidence="3" id="KW-0808">Transferase</keyword>
<keyword evidence="7" id="KW-0238">DNA-binding</keyword>
<feature type="domain" description="RNA polymerase sigma factor 54 DNA-binding" evidence="10">
    <location>
        <begin position="325"/>
        <end position="482"/>
    </location>
</feature>
<evidence type="ECO:0000256" key="3">
    <source>
        <dbReference type="ARBA" id="ARBA00022679"/>
    </source>
</evidence>
<dbReference type="AlphaFoldDB" id="A0A0A2F5B7"/>
<evidence type="ECO:0000259" key="10">
    <source>
        <dbReference type="Pfam" id="PF04552"/>
    </source>
</evidence>
<dbReference type="PANTHER" id="PTHR32248">
    <property type="entry name" value="RNA POLYMERASE SIGMA-54 FACTOR"/>
    <property type="match status" value="1"/>
</dbReference>
<feature type="compositionally biased region" description="Acidic residues" evidence="9">
    <location>
        <begin position="49"/>
        <end position="72"/>
    </location>
</feature>
<dbReference type="OrthoDB" id="9814402at2"/>
<sequence>MLKQTLAQRQQQNLSAQQIQQIKLLELPAIELEERIQKELEANPALEEGAYDDEVSGSVDGTEDNLMGDDTSDLSLGDYRTEEDIPEYKLREIQDRNSRREEIPFSSAAPSINDRLVEQLKFLPLTDRQQQLAPYIIGNIEEDGYLHRDLEEILDDLAFRAGIEADQKEVEEVIGLVQSLDPPGICARDLKECLLLQLERLPDTTARQTALHILTNHYDDFVSKRFEQLQEEASLSDSEMKEAFGLIMQLNPKPANGWGDDAEAAMNRVYPDFIVERMGDDLVVSLTRGGDIQPLRVSKVYQEMMQDYQGSAKNRSRERKQTLLFVKQKVDQAQWFIEAIRQRRETLQRTMEAIVRLQDAYFRSGELADLKPMILKDVADPTGYDVSTISRVSNSKYVQTDFGIFSLKHFFSDGTVNDKGEEVSTREVKRVLAEAIDSEDKRSPLNDTELAEVLAESGYRLARRTIAKYREQLGYPTARMRKEVV</sequence>
<dbReference type="PROSITE" id="PS50044">
    <property type="entry name" value="SIGMA54_3"/>
    <property type="match status" value="1"/>
</dbReference>
<dbReference type="NCBIfam" id="TIGR02395">
    <property type="entry name" value="rpoN_sigma"/>
    <property type="match status" value="1"/>
</dbReference>
<dbReference type="Gene3D" id="1.10.10.60">
    <property type="entry name" value="Homeodomain-like"/>
    <property type="match status" value="1"/>
</dbReference>
<dbReference type="PIRSF" id="PIRSF000774">
    <property type="entry name" value="RpoN"/>
    <property type="match status" value="1"/>
</dbReference>
<organism evidence="12 13">
    <name type="scientific">Porphyromonas gulae</name>
    <dbReference type="NCBI Taxonomy" id="111105"/>
    <lineage>
        <taxon>Bacteria</taxon>
        <taxon>Pseudomonadati</taxon>
        <taxon>Bacteroidota</taxon>
        <taxon>Bacteroidia</taxon>
        <taxon>Bacteroidales</taxon>
        <taxon>Porphyromonadaceae</taxon>
        <taxon>Porphyromonas</taxon>
    </lineage>
</organism>
<dbReference type="GO" id="GO:0001216">
    <property type="term" value="F:DNA-binding transcription activator activity"/>
    <property type="evidence" value="ECO:0007669"/>
    <property type="project" value="InterPro"/>
</dbReference>
<dbReference type="RefSeq" id="WP_039420768.1">
    <property type="nucleotide sequence ID" value="NZ_JRAI01000041.1"/>
</dbReference>
<dbReference type="STRING" id="111105.HR09_08955"/>
<keyword evidence="6" id="KW-0731">Sigma factor</keyword>
<dbReference type="InterPro" id="IPR007046">
    <property type="entry name" value="RNA_pol_sigma_54_core-bd"/>
</dbReference>
<dbReference type="GO" id="GO:0003677">
    <property type="term" value="F:DNA binding"/>
    <property type="evidence" value="ECO:0007669"/>
    <property type="project" value="UniProtKB-KW"/>
</dbReference>
<dbReference type="InterPro" id="IPR007634">
    <property type="entry name" value="RNA_pol_sigma_54_DNA-bd"/>
</dbReference>
<keyword evidence="2" id="KW-0240">DNA-directed RNA polymerase</keyword>
<dbReference type="Pfam" id="PF00309">
    <property type="entry name" value="Sigma54_AID"/>
    <property type="match status" value="1"/>
</dbReference>
<feature type="domain" description="RNA polymerase sigma factor 54 core-binding" evidence="11">
    <location>
        <begin position="105"/>
        <end position="301"/>
    </location>
</feature>
<proteinExistence type="inferred from homology"/>
<evidence type="ECO:0000313" key="13">
    <source>
        <dbReference type="Proteomes" id="UP000030130"/>
    </source>
</evidence>
<evidence type="ECO:0000256" key="1">
    <source>
        <dbReference type="ARBA" id="ARBA00008798"/>
    </source>
</evidence>
<dbReference type="InterPro" id="IPR000394">
    <property type="entry name" value="RNA_pol_sigma_54"/>
</dbReference>
<gene>
    <name evidence="12" type="ORF">HR08_04580</name>
</gene>
<comment type="similarity">
    <text evidence="1">Belongs to the sigma-54 factor family.</text>
</comment>
<keyword evidence="4" id="KW-0548">Nucleotidyltransferase</keyword>
<dbReference type="eggNOG" id="COG1508">
    <property type="taxonomic scope" value="Bacteria"/>
</dbReference>
<evidence type="ECO:0000313" key="12">
    <source>
        <dbReference type="EMBL" id="KGN86183.1"/>
    </source>
</evidence>
<evidence type="ECO:0000256" key="7">
    <source>
        <dbReference type="ARBA" id="ARBA00023125"/>
    </source>
</evidence>
<dbReference type="GO" id="GO:0016987">
    <property type="term" value="F:sigma factor activity"/>
    <property type="evidence" value="ECO:0007669"/>
    <property type="project" value="UniProtKB-KW"/>
</dbReference>
<name>A0A0A2F5B7_9PORP</name>
<keyword evidence="8" id="KW-0804">Transcription</keyword>
<protein>
    <submittedName>
        <fullName evidence="12">RNA polymerase sigma54 factor</fullName>
    </submittedName>
</protein>
<dbReference type="GO" id="GO:0016779">
    <property type="term" value="F:nucleotidyltransferase activity"/>
    <property type="evidence" value="ECO:0007669"/>
    <property type="project" value="UniProtKB-KW"/>
</dbReference>
<evidence type="ECO:0000259" key="11">
    <source>
        <dbReference type="Pfam" id="PF04963"/>
    </source>
</evidence>
<feature type="region of interest" description="Disordered" evidence="9">
    <location>
        <begin position="41"/>
        <end position="80"/>
    </location>
</feature>
<dbReference type="GO" id="GO:0000428">
    <property type="term" value="C:DNA-directed RNA polymerase complex"/>
    <property type="evidence" value="ECO:0007669"/>
    <property type="project" value="UniProtKB-KW"/>
</dbReference>
<dbReference type="PANTHER" id="PTHR32248:SF4">
    <property type="entry name" value="RNA POLYMERASE SIGMA-54 FACTOR"/>
    <property type="match status" value="1"/>
</dbReference>
<keyword evidence="5" id="KW-0805">Transcription regulation</keyword>
<dbReference type="EMBL" id="JRAI01000041">
    <property type="protein sequence ID" value="KGN86183.1"/>
    <property type="molecule type" value="Genomic_DNA"/>
</dbReference>
<evidence type="ECO:0000256" key="8">
    <source>
        <dbReference type="ARBA" id="ARBA00023163"/>
    </source>
</evidence>
<accession>A0A0A2F5B7</accession>
<evidence type="ECO:0000256" key="4">
    <source>
        <dbReference type="ARBA" id="ARBA00022695"/>
    </source>
</evidence>
<reference evidence="12 13" key="1">
    <citation type="submission" date="2014-08" db="EMBL/GenBank/DDBJ databases">
        <title>Porphyromonas gulae strain:COT-052_OH1451 Genome sequencing.</title>
        <authorList>
            <person name="Wallis C."/>
            <person name="Deusch O."/>
            <person name="O'Flynn C."/>
            <person name="Davis I."/>
            <person name="Jospin G."/>
            <person name="Darling A.E."/>
            <person name="Coil D.A."/>
            <person name="Alexiev A."/>
            <person name="Horsfall A."/>
            <person name="Kirkwood N."/>
            <person name="Harris S."/>
            <person name="Eisen J.A."/>
        </authorList>
    </citation>
    <scope>NUCLEOTIDE SEQUENCE [LARGE SCALE GENOMIC DNA]</scope>
    <source>
        <strain evidence="13">COT-052 OH1451</strain>
    </source>
</reference>